<keyword evidence="1" id="KW-0378">Hydrolase</keyword>
<dbReference type="EMBL" id="FMAH01000001">
    <property type="protein sequence ID" value="SCB09214.1"/>
    <property type="molecule type" value="Genomic_DNA"/>
</dbReference>
<organism evidence="3 4">
    <name type="scientific">Rhizobium miluonense</name>
    <dbReference type="NCBI Taxonomy" id="411945"/>
    <lineage>
        <taxon>Bacteria</taxon>
        <taxon>Pseudomonadati</taxon>
        <taxon>Pseudomonadota</taxon>
        <taxon>Alphaproteobacteria</taxon>
        <taxon>Hyphomicrobiales</taxon>
        <taxon>Rhizobiaceae</taxon>
        <taxon>Rhizobium/Agrobacterium group</taxon>
        <taxon>Rhizobium</taxon>
    </lineage>
</organism>
<evidence type="ECO:0000313" key="3">
    <source>
        <dbReference type="EMBL" id="SCB09214.1"/>
    </source>
</evidence>
<proteinExistence type="predicted"/>
<protein>
    <submittedName>
        <fullName evidence="3">Nicotinamidase-related amidase</fullName>
    </submittedName>
</protein>
<dbReference type="InterPro" id="IPR050272">
    <property type="entry name" value="Isochorismatase-like_hydrls"/>
</dbReference>
<dbReference type="InterPro" id="IPR036380">
    <property type="entry name" value="Isochorismatase-like_sf"/>
</dbReference>
<gene>
    <name evidence="3" type="ORF">GA0061102_1001320</name>
</gene>
<evidence type="ECO:0000313" key="4">
    <source>
        <dbReference type="Proteomes" id="UP000199435"/>
    </source>
</evidence>
<keyword evidence="4" id="KW-1185">Reference proteome</keyword>
<name>A0A1C3U159_9HYPH</name>
<dbReference type="InterPro" id="IPR000868">
    <property type="entry name" value="Isochorismatase-like_dom"/>
</dbReference>
<dbReference type="PANTHER" id="PTHR43540">
    <property type="entry name" value="PEROXYUREIDOACRYLATE/UREIDOACRYLATE AMIDOHYDROLASE-RELATED"/>
    <property type="match status" value="1"/>
</dbReference>
<dbReference type="RefSeq" id="WP_092843377.1">
    <property type="nucleotide sequence ID" value="NZ_FMAH01000001.1"/>
</dbReference>
<evidence type="ECO:0000259" key="2">
    <source>
        <dbReference type="Pfam" id="PF00857"/>
    </source>
</evidence>
<dbReference type="AlphaFoldDB" id="A0A1C3U159"/>
<dbReference type="SUPFAM" id="SSF52499">
    <property type="entry name" value="Isochorismatase-like hydrolases"/>
    <property type="match status" value="1"/>
</dbReference>
<dbReference type="Gene3D" id="3.40.50.850">
    <property type="entry name" value="Isochorismatase-like"/>
    <property type="match status" value="1"/>
</dbReference>
<reference evidence="4" key="1">
    <citation type="submission" date="2016-08" db="EMBL/GenBank/DDBJ databases">
        <authorList>
            <person name="Varghese N."/>
            <person name="Submissions Spin"/>
        </authorList>
    </citation>
    <scope>NUCLEOTIDE SEQUENCE [LARGE SCALE GENOMIC DNA]</scope>
    <source>
        <strain evidence="4">HAMBI 2971</strain>
    </source>
</reference>
<accession>A0A1C3U159</accession>
<dbReference type="Pfam" id="PF00857">
    <property type="entry name" value="Isochorismatase"/>
    <property type="match status" value="1"/>
</dbReference>
<dbReference type="PANTHER" id="PTHR43540:SF6">
    <property type="entry name" value="ISOCHORISMATASE-LIKE DOMAIN-CONTAINING PROTEIN"/>
    <property type="match status" value="1"/>
</dbReference>
<dbReference type="OrthoDB" id="9794942at2"/>
<feature type="domain" description="Isochorismatase-like" evidence="2">
    <location>
        <begin position="6"/>
        <end position="145"/>
    </location>
</feature>
<dbReference type="GO" id="GO:0016787">
    <property type="term" value="F:hydrolase activity"/>
    <property type="evidence" value="ECO:0007669"/>
    <property type="project" value="UniProtKB-KW"/>
</dbReference>
<sequence length="189" mass="20864">MSQADTALLVIDVQESFRQRPYWRADDLPAFTNRLQALIDGAKAKGIPVVQIFHVEDEDAHFSLKSGYVRKLDEISLEADAVFHKRRHSALVGSGLDVWLVANGIRKVIVSGIRTEQCCETTTRHASDLGYEVDYVTEATLTFPMTHASGTVFSADDIKKRSELVLSGRFARIATVEQALAEASIRSAA</sequence>
<dbReference type="Proteomes" id="UP000199435">
    <property type="component" value="Unassembled WGS sequence"/>
</dbReference>
<evidence type="ECO:0000256" key="1">
    <source>
        <dbReference type="ARBA" id="ARBA00022801"/>
    </source>
</evidence>
<dbReference type="STRING" id="411945.GA0061102_1001320"/>